<comment type="caution">
    <text evidence="2">The sequence shown here is derived from an EMBL/GenBank/DDBJ whole genome shotgun (WGS) entry which is preliminary data.</text>
</comment>
<keyword evidence="3" id="KW-1185">Reference proteome</keyword>
<gene>
    <name evidence="2" type="ORF">ABZ568_00835</name>
</gene>
<feature type="region of interest" description="Disordered" evidence="1">
    <location>
        <begin position="1"/>
        <end position="22"/>
    </location>
</feature>
<dbReference type="RefSeq" id="WP_359784407.1">
    <property type="nucleotide sequence ID" value="NZ_JBEYBN010000001.1"/>
</dbReference>
<protein>
    <submittedName>
        <fullName evidence="2">Uncharacterized protein</fullName>
    </submittedName>
</protein>
<reference evidence="2 3" key="1">
    <citation type="submission" date="2024-06" db="EMBL/GenBank/DDBJ databases">
        <title>The Natural Products Discovery Center: Release of the First 8490 Sequenced Strains for Exploring Actinobacteria Biosynthetic Diversity.</title>
        <authorList>
            <person name="Kalkreuter E."/>
            <person name="Kautsar S.A."/>
            <person name="Yang D."/>
            <person name="Bader C.D."/>
            <person name="Teijaro C.N."/>
            <person name="Fluegel L."/>
            <person name="Davis C.M."/>
            <person name="Simpson J.R."/>
            <person name="Lauterbach L."/>
            <person name="Steele A.D."/>
            <person name="Gui C."/>
            <person name="Meng S."/>
            <person name="Li G."/>
            <person name="Viehrig K."/>
            <person name="Ye F."/>
            <person name="Su P."/>
            <person name="Kiefer A.F."/>
            <person name="Nichols A."/>
            <person name="Cepeda A.J."/>
            <person name="Yan W."/>
            <person name="Fan B."/>
            <person name="Jiang Y."/>
            <person name="Adhikari A."/>
            <person name="Zheng C.-J."/>
            <person name="Schuster L."/>
            <person name="Cowan T.M."/>
            <person name="Smanski M.J."/>
            <person name="Chevrette M.G."/>
            <person name="De Carvalho L.P.S."/>
            <person name="Shen B."/>
        </authorList>
    </citation>
    <scope>NUCLEOTIDE SEQUENCE [LARGE SCALE GENOMIC DNA]</scope>
    <source>
        <strain evidence="2 3">NPDC019583</strain>
    </source>
</reference>
<dbReference type="EMBL" id="JBEYBN010000001">
    <property type="protein sequence ID" value="MEU2265007.1"/>
    <property type="molecule type" value="Genomic_DNA"/>
</dbReference>
<proteinExistence type="predicted"/>
<evidence type="ECO:0000313" key="2">
    <source>
        <dbReference type="EMBL" id="MEU2265007.1"/>
    </source>
</evidence>
<accession>A0ABV2XLX5</accession>
<evidence type="ECO:0000313" key="3">
    <source>
        <dbReference type="Proteomes" id="UP001550603"/>
    </source>
</evidence>
<evidence type="ECO:0000256" key="1">
    <source>
        <dbReference type="SAM" id="MobiDB-lite"/>
    </source>
</evidence>
<sequence>MSDRPNQPARPNPDEDPLPREGVRIEYRATVPRHLLGVAIAEAFDIIERETRPDDDPPTPD</sequence>
<dbReference type="Proteomes" id="UP001550603">
    <property type="component" value="Unassembled WGS sequence"/>
</dbReference>
<name>A0ABV2XLX5_9ACTN</name>
<organism evidence="2 3">
    <name type="scientific">Streptomyces olindensis</name>
    <dbReference type="NCBI Taxonomy" id="358823"/>
    <lineage>
        <taxon>Bacteria</taxon>
        <taxon>Bacillati</taxon>
        <taxon>Actinomycetota</taxon>
        <taxon>Actinomycetes</taxon>
        <taxon>Kitasatosporales</taxon>
        <taxon>Streptomycetaceae</taxon>
        <taxon>Streptomyces</taxon>
    </lineage>
</organism>